<evidence type="ECO:0000313" key="3">
    <source>
        <dbReference type="EMBL" id="MPN49208.1"/>
    </source>
</evidence>
<keyword evidence="2" id="KW-0472">Membrane</keyword>
<gene>
    <name evidence="3" type="ORF">SDC9_196823</name>
</gene>
<comment type="caution">
    <text evidence="3">The sequence shown here is derived from an EMBL/GenBank/DDBJ whole genome shotgun (WGS) entry which is preliminary data.</text>
</comment>
<feature type="region of interest" description="Disordered" evidence="1">
    <location>
        <begin position="55"/>
        <end position="74"/>
    </location>
</feature>
<reference evidence="3" key="1">
    <citation type="submission" date="2019-08" db="EMBL/GenBank/DDBJ databases">
        <authorList>
            <person name="Kucharzyk K."/>
            <person name="Murdoch R.W."/>
            <person name="Higgins S."/>
            <person name="Loffler F."/>
        </authorList>
    </citation>
    <scope>NUCLEOTIDE SEQUENCE</scope>
</reference>
<dbReference type="EMBL" id="VSSQ01112232">
    <property type="protein sequence ID" value="MPN49208.1"/>
    <property type="molecule type" value="Genomic_DNA"/>
</dbReference>
<sequence>MRAFDGCAQQGLHVVGFGYLVGIIFVIIVLMKVCGYHDGELTVGVKPQGTVACGRGGGRTHGRQKDQGGRQYGGGQAIFHLH</sequence>
<organism evidence="3">
    <name type="scientific">bioreactor metagenome</name>
    <dbReference type="NCBI Taxonomy" id="1076179"/>
    <lineage>
        <taxon>unclassified sequences</taxon>
        <taxon>metagenomes</taxon>
        <taxon>ecological metagenomes</taxon>
    </lineage>
</organism>
<evidence type="ECO:0000256" key="2">
    <source>
        <dbReference type="SAM" id="Phobius"/>
    </source>
</evidence>
<name>A0A645ID22_9ZZZZ</name>
<feature type="transmembrane region" description="Helical" evidence="2">
    <location>
        <begin position="12"/>
        <end position="31"/>
    </location>
</feature>
<keyword evidence="2" id="KW-0812">Transmembrane</keyword>
<dbReference type="AlphaFoldDB" id="A0A645ID22"/>
<protein>
    <submittedName>
        <fullName evidence="3">Uncharacterized protein</fullName>
    </submittedName>
</protein>
<accession>A0A645ID22</accession>
<evidence type="ECO:0000256" key="1">
    <source>
        <dbReference type="SAM" id="MobiDB-lite"/>
    </source>
</evidence>
<proteinExistence type="predicted"/>
<keyword evidence="2" id="KW-1133">Transmembrane helix</keyword>